<dbReference type="Proteomes" id="UP000184275">
    <property type="component" value="Unassembled WGS sequence"/>
</dbReference>
<dbReference type="CDD" id="cd00291">
    <property type="entry name" value="SirA_YedF_YeeD"/>
    <property type="match status" value="1"/>
</dbReference>
<dbReference type="AlphaFoldDB" id="A0A1M6R5A4"/>
<sequence length="179" mass="20156">MTQNRLEKSPLEKWLEANRECENLGNSLLLLLGHAWGGILRRSDSVFAVFSPEKALSFIQRLPKSALPEGLGNWIAQPKAYAEEIVRFCETSRDFSFPAELGLHRFASAPVDLRGVACPMGSVRARLVLSGVNSGEEILFLVDDGEPIENVPRTLVETGNRIVFRRKKEKYWELCVWKG</sequence>
<dbReference type="RefSeq" id="WP_073302454.1">
    <property type="nucleotide sequence ID" value="NZ_FRAW01000003.1"/>
</dbReference>
<reference evidence="3" key="1">
    <citation type="submission" date="2016-11" db="EMBL/GenBank/DDBJ databases">
        <authorList>
            <person name="Varghese N."/>
            <person name="Submissions S."/>
        </authorList>
    </citation>
    <scope>NUCLEOTIDE SEQUENCE [LARGE SCALE GENOMIC DNA]</scope>
    <source>
        <strain evidence="3">UWOS</strain>
    </source>
</reference>
<dbReference type="Gene3D" id="3.30.110.40">
    <property type="entry name" value="TusA-like domain"/>
    <property type="match status" value="1"/>
</dbReference>
<organism evidence="2 3">
    <name type="scientific">Fibrobacter intestinalis</name>
    <dbReference type="NCBI Taxonomy" id="28122"/>
    <lineage>
        <taxon>Bacteria</taxon>
        <taxon>Pseudomonadati</taxon>
        <taxon>Fibrobacterota</taxon>
        <taxon>Fibrobacteria</taxon>
        <taxon>Fibrobacterales</taxon>
        <taxon>Fibrobacteraceae</taxon>
        <taxon>Fibrobacter</taxon>
    </lineage>
</organism>
<dbReference type="SUPFAM" id="SSF64307">
    <property type="entry name" value="SirA-like"/>
    <property type="match status" value="1"/>
</dbReference>
<dbReference type="GO" id="GO:0016740">
    <property type="term" value="F:transferase activity"/>
    <property type="evidence" value="ECO:0007669"/>
    <property type="project" value="UniProtKB-KW"/>
</dbReference>
<dbReference type="InterPro" id="IPR001455">
    <property type="entry name" value="TusA-like"/>
</dbReference>
<evidence type="ECO:0000313" key="2">
    <source>
        <dbReference type="EMBL" id="SHK27606.1"/>
    </source>
</evidence>
<protein>
    <submittedName>
        <fullName evidence="2">TusA-related sulfurtransferase</fullName>
    </submittedName>
</protein>
<dbReference type="Pfam" id="PF01206">
    <property type="entry name" value="TusA"/>
    <property type="match status" value="1"/>
</dbReference>
<evidence type="ECO:0000313" key="3">
    <source>
        <dbReference type="Proteomes" id="UP000184275"/>
    </source>
</evidence>
<accession>A0A1M6R5A4</accession>
<name>A0A1M6R5A4_9BACT</name>
<dbReference type="InterPro" id="IPR036868">
    <property type="entry name" value="TusA-like_sf"/>
</dbReference>
<dbReference type="EMBL" id="FRAW01000003">
    <property type="protein sequence ID" value="SHK27606.1"/>
    <property type="molecule type" value="Genomic_DNA"/>
</dbReference>
<keyword evidence="2" id="KW-0808">Transferase</keyword>
<gene>
    <name evidence="2" type="ORF">SAMN05720469_103114</name>
</gene>
<evidence type="ECO:0000259" key="1">
    <source>
        <dbReference type="Pfam" id="PF01206"/>
    </source>
</evidence>
<keyword evidence="3" id="KW-1185">Reference proteome</keyword>
<feature type="domain" description="UPF0033" evidence="1">
    <location>
        <begin position="111"/>
        <end position="178"/>
    </location>
</feature>
<proteinExistence type="predicted"/>